<keyword evidence="2" id="KW-1185">Reference proteome</keyword>
<protein>
    <submittedName>
        <fullName evidence="1">Uncharacterized protein</fullName>
    </submittedName>
</protein>
<comment type="caution">
    <text evidence="1">The sequence shown here is derived from an EMBL/GenBank/DDBJ whole genome shotgun (WGS) entry which is preliminary data.</text>
</comment>
<accession>A0A812XBE1</accession>
<dbReference type="AlphaFoldDB" id="A0A812XBE1"/>
<dbReference type="EMBL" id="CAJNIZ010045693">
    <property type="protein sequence ID" value="CAE7727367.1"/>
    <property type="molecule type" value="Genomic_DNA"/>
</dbReference>
<gene>
    <name evidence="1" type="ORF">SPIL2461_LOCUS20830</name>
</gene>
<organism evidence="1 2">
    <name type="scientific">Symbiodinium pilosum</name>
    <name type="common">Dinoflagellate</name>
    <dbReference type="NCBI Taxonomy" id="2952"/>
    <lineage>
        <taxon>Eukaryota</taxon>
        <taxon>Sar</taxon>
        <taxon>Alveolata</taxon>
        <taxon>Dinophyceae</taxon>
        <taxon>Suessiales</taxon>
        <taxon>Symbiodiniaceae</taxon>
        <taxon>Symbiodinium</taxon>
    </lineage>
</organism>
<name>A0A812XBE1_SYMPI</name>
<proteinExistence type="predicted"/>
<evidence type="ECO:0000313" key="1">
    <source>
        <dbReference type="EMBL" id="CAE7727367.1"/>
    </source>
</evidence>
<reference evidence="1" key="1">
    <citation type="submission" date="2021-02" db="EMBL/GenBank/DDBJ databases">
        <authorList>
            <person name="Dougan E. K."/>
            <person name="Rhodes N."/>
            <person name="Thang M."/>
            <person name="Chan C."/>
        </authorList>
    </citation>
    <scope>NUCLEOTIDE SEQUENCE</scope>
</reference>
<sequence>MDASFQEVATLLAWATFLKTECHGSGRFLALRLLAQISMPWSSWIMGLPRETSLSARTCGTIACTLRQVKWWRSWPVVLAGSMARWLDTQSEQATSLRTGRLGLEPTSAAKWWPSQKAACHWLRAMWWRLRPAAVAGFMAAWLDLQNVMAISRRHVCQGLFVS</sequence>
<evidence type="ECO:0000313" key="2">
    <source>
        <dbReference type="Proteomes" id="UP000649617"/>
    </source>
</evidence>
<dbReference type="Proteomes" id="UP000649617">
    <property type="component" value="Unassembled WGS sequence"/>
</dbReference>